<dbReference type="PATRIC" id="fig|157838.3.peg.446"/>
<dbReference type="RefSeq" id="WP_055738116.1">
    <property type="nucleotide sequence ID" value="NZ_JAAIWL010000007.1"/>
</dbReference>
<dbReference type="EMBL" id="LJJC01000004">
    <property type="protein sequence ID" value="KQL52433.1"/>
    <property type="molecule type" value="Genomic_DNA"/>
</dbReference>
<proteinExistence type="predicted"/>
<organism evidence="2 3">
    <name type="scientific">Heyndrickxia shackletonii</name>
    <dbReference type="NCBI Taxonomy" id="157838"/>
    <lineage>
        <taxon>Bacteria</taxon>
        <taxon>Bacillati</taxon>
        <taxon>Bacillota</taxon>
        <taxon>Bacilli</taxon>
        <taxon>Bacillales</taxon>
        <taxon>Bacillaceae</taxon>
        <taxon>Heyndrickxia</taxon>
    </lineage>
</organism>
<dbReference type="Gene3D" id="1.20.120.450">
    <property type="entry name" value="dinb family like domain"/>
    <property type="match status" value="1"/>
</dbReference>
<reference evidence="2 3" key="1">
    <citation type="submission" date="2015-09" db="EMBL/GenBank/DDBJ databases">
        <title>Genome sequencing project for genomic taxonomy and phylogenomics of Bacillus-like bacteria.</title>
        <authorList>
            <person name="Liu B."/>
            <person name="Wang J."/>
            <person name="Zhu Y."/>
            <person name="Liu G."/>
            <person name="Chen Q."/>
            <person name="Chen Z."/>
            <person name="Lan J."/>
            <person name="Che J."/>
            <person name="Ge C."/>
            <person name="Shi H."/>
            <person name="Pan Z."/>
            <person name="Liu X."/>
        </authorList>
    </citation>
    <scope>NUCLEOTIDE SEQUENCE [LARGE SCALE GENOMIC DNA]</scope>
    <source>
        <strain evidence="2 3">LMG 18435</strain>
    </source>
</reference>
<sequence>MLQKDEILFNQLESFREWTLGLLKNITEEQADIVPKGFNNNIRWNLGHIYLDQYLWIKAVTKEPIPIPEGFQEWFGFGTKPTDWKTAPPRLDQLKKLLAEQPKVIRELYGNRLEEEFAPTELGMHTIAQVLVRTIYHEGMHAETIKLMKRFL</sequence>
<dbReference type="SUPFAM" id="SSF109854">
    <property type="entry name" value="DinB/YfiT-like putative metalloenzymes"/>
    <property type="match status" value="1"/>
</dbReference>
<dbReference type="InterPro" id="IPR024775">
    <property type="entry name" value="DinB-like"/>
</dbReference>
<evidence type="ECO:0000313" key="3">
    <source>
        <dbReference type="Proteomes" id="UP000051888"/>
    </source>
</evidence>
<accession>A0A0Q3TFN4</accession>
<dbReference type="OrthoDB" id="4295522at2"/>
<evidence type="ECO:0000259" key="1">
    <source>
        <dbReference type="Pfam" id="PF12867"/>
    </source>
</evidence>
<protein>
    <recommendedName>
        <fullName evidence="1">DinB-like domain-containing protein</fullName>
    </recommendedName>
</protein>
<evidence type="ECO:0000313" key="2">
    <source>
        <dbReference type="EMBL" id="KQL52433.1"/>
    </source>
</evidence>
<gene>
    <name evidence="2" type="ORF">AN964_02000</name>
</gene>
<dbReference type="AlphaFoldDB" id="A0A0Q3TFN4"/>
<dbReference type="InterPro" id="IPR034660">
    <property type="entry name" value="DinB/YfiT-like"/>
</dbReference>
<keyword evidence="3" id="KW-1185">Reference proteome</keyword>
<dbReference type="Pfam" id="PF12867">
    <property type="entry name" value="DinB_2"/>
    <property type="match status" value="1"/>
</dbReference>
<feature type="domain" description="DinB-like" evidence="1">
    <location>
        <begin position="11"/>
        <end position="145"/>
    </location>
</feature>
<dbReference type="STRING" id="157838.AN964_02000"/>
<comment type="caution">
    <text evidence="2">The sequence shown here is derived from an EMBL/GenBank/DDBJ whole genome shotgun (WGS) entry which is preliminary data.</text>
</comment>
<name>A0A0Q3TFN4_9BACI</name>
<dbReference type="Proteomes" id="UP000051888">
    <property type="component" value="Unassembled WGS sequence"/>
</dbReference>